<dbReference type="SMART" id="SM00575">
    <property type="entry name" value="ZnF_PMZ"/>
    <property type="match status" value="1"/>
</dbReference>
<feature type="region of interest" description="Disordered" evidence="5">
    <location>
        <begin position="123"/>
        <end position="160"/>
    </location>
</feature>
<dbReference type="Proteomes" id="UP000504610">
    <property type="component" value="Chromosome 7"/>
</dbReference>
<dbReference type="RefSeq" id="XP_018480184.1">
    <property type="nucleotide sequence ID" value="XM_018624682.2"/>
</dbReference>
<dbReference type="Pfam" id="PF03108">
    <property type="entry name" value="DBD_Tnp_Mut"/>
    <property type="match status" value="1"/>
</dbReference>
<feature type="compositionally biased region" description="Basic and acidic residues" evidence="5">
    <location>
        <begin position="11"/>
        <end position="22"/>
    </location>
</feature>
<evidence type="ECO:0000256" key="3">
    <source>
        <dbReference type="ARBA" id="ARBA00022833"/>
    </source>
</evidence>
<dbReference type="KEGG" id="rsz:108851275"/>
<organism evidence="7 8">
    <name type="scientific">Raphanus sativus</name>
    <name type="common">Radish</name>
    <name type="synonym">Raphanus raphanistrum var. sativus</name>
    <dbReference type="NCBI Taxonomy" id="3726"/>
    <lineage>
        <taxon>Eukaryota</taxon>
        <taxon>Viridiplantae</taxon>
        <taxon>Streptophyta</taxon>
        <taxon>Embryophyta</taxon>
        <taxon>Tracheophyta</taxon>
        <taxon>Spermatophyta</taxon>
        <taxon>Magnoliopsida</taxon>
        <taxon>eudicotyledons</taxon>
        <taxon>Gunneridae</taxon>
        <taxon>Pentapetalae</taxon>
        <taxon>rosids</taxon>
        <taxon>malvids</taxon>
        <taxon>Brassicales</taxon>
        <taxon>Brassicaceae</taxon>
        <taxon>Brassiceae</taxon>
        <taxon>Raphanus</taxon>
    </lineage>
</organism>
<dbReference type="Pfam" id="PF04434">
    <property type="entry name" value="SWIM"/>
    <property type="match status" value="1"/>
</dbReference>
<keyword evidence="3" id="KW-0862">Zinc</keyword>
<evidence type="ECO:0000313" key="9">
    <source>
        <dbReference type="RefSeq" id="XP_056863096.1"/>
    </source>
</evidence>
<feature type="compositionally biased region" description="Basic and acidic residues" evidence="5">
    <location>
        <begin position="56"/>
        <end position="67"/>
    </location>
</feature>
<dbReference type="GeneID" id="108851275"/>
<dbReference type="GO" id="GO:0003676">
    <property type="term" value="F:nucleic acid binding"/>
    <property type="evidence" value="ECO:0007669"/>
    <property type="project" value="InterPro"/>
</dbReference>
<feature type="region of interest" description="Disordered" evidence="5">
    <location>
        <begin position="56"/>
        <end position="79"/>
    </location>
</feature>
<sequence length="790" mass="90936">MRIKLKPRQKNNSEAETSRVEDTREEEAMVEEARVEETSVEGDIIRETMVEDVRNKDTGMEYNREEGTTIEVDAAGDVSEDDCEAIVDDATDELDEDVGVNGISVEEEDCPNLEVLFGDMAREQEEASDADSGDDIWDDSNIPDPLSSDDDEEAAERKEMRANTIDSEELLFLGKTFGCAADFKVALLRYSLRTRYDIKLYKSSAQKLGAKCSDMESECPWRVYCSYERRKHKMQIKVYVNEHICLRSGYSKMLKRSSIAMLFEERLRLNPKFSKKEMAEEIKREYNLIVTEEQCAKAKSKLYRERKASHEVHFSRIWDYEAELRRSNPYSTVVIETIPGVTPTSKQRFDRFYVCFTSQRETWIQSCRPIIGLDGAFLKWDIKGHLLAAIGRDGDNRIVPIAWAVVEVENNINWEWFVKLLKSDLGLNNGATTTIISDKQKGLLNAVKEELPEAEHRMCSRHILANWKRDSKDPRLERIFWKIARAYTEGDYKDQLKALKAYNPGAHDTLLRTNPSAWSRAFFKIGSCCSDNLNNLSESFNKTIREARKKPLLEMLEDIRRQCMVRNAKRALVASRLKTKFTKRAHAEIEQTKEKSKVCKRYMACGNLHEVDDHDVAYTVDMDSHTCGCIKWQLTGIPCIHASCVIMEKRLRFDDFVSKFYTANMWRITYSRGIRPVQGMKLWPRLNRLPVLPPPYRLGNRGRPSNYARKKGQNESSSSQQTKLSRDRRVMTCSNCLQEGHTKTKCPNETVERPPKRPRGRPRLNFEGEPSQGVSQGQSEGMSQGQSQLP</sequence>
<dbReference type="PANTHER" id="PTHR31973">
    <property type="entry name" value="POLYPROTEIN, PUTATIVE-RELATED"/>
    <property type="match status" value="1"/>
</dbReference>
<accession>A0A6J0N6U0</accession>
<evidence type="ECO:0000256" key="2">
    <source>
        <dbReference type="ARBA" id="ARBA00022771"/>
    </source>
</evidence>
<dbReference type="Pfam" id="PF10551">
    <property type="entry name" value="MULE"/>
    <property type="match status" value="1"/>
</dbReference>
<feature type="region of interest" description="Disordered" evidence="5">
    <location>
        <begin position="693"/>
        <end position="790"/>
    </location>
</feature>
<name>A0A6J0N6U0_RAPSA</name>
<evidence type="ECO:0000259" key="6">
    <source>
        <dbReference type="PROSITE" id="PS50966"/>
    </source>
</evidence>
<dbReference type="PROSITE" id="PS50966">
    <property type="entry name" value="ZF_SWIM"/>
    <property type="match status" value="1"/>
</dbReference>
<dbReference type="InterPro" id="IPR007527">
    <property type="entry name" value="Znf_SWIM"/>
</dbReference>
<dbReference type="InterPro" id="IPR001878">
    <property type="entry name" value="Znf_CCHC"/>
</dbReference>
<evidence type="ECO:0000256" key="4">
    <source>
        <dbReference type="PROSITE-ProRule" id="PRU00325"/>
    </source>
</evidence>
<reference evidence="8 9" key="2">
    <citation type="submission" date="2025-04" db="UniProtKB">
        <authorList>
            <consortium name="RefSeq"/>
        </authorList>
    </citation>
    <scope>IDENTIFICATION</scope>
    <source>
        <tissue evidence="8 9">Leaf</tissue>
    </source>
</reference>
<feature type="compositionally biased region" description="Polar residues" evidence="5">
    <location>
        <begin position="714"/>
        <end position="723"/>
    </location>
</feature>
<dbReference type="InterPro" id="IPR004332">
    <property type="entry name" value="Transposase_MuDR"/>
</dbReference>
<gene>
    <name evidence="8" type="primary">LOC108851275</name>
    <name evidence="9" type="synonym">LOC130510630</name>
</gene>
<feature type="domain" description="SWIM-type" evidence="6">
    <location>
        <begin position="618"/>
        <end position="650"/>
    </location>
</feature>
<keyword evidence="7" id="KW-1185">Reference proteome</keyword>
<dbReference type="PANTHER" id="PTHR31973:SF187">
    <property type="entry name" value="MUTATOR TRANSPOSASE MUDRA PROTEIN"/>
    <property type="match status" value="1"/>
</dbReference>
<evidence type="ECO:0000313" key="7">
    <source>
        <dbReference type="Proteomes" id="UP000504610"/>
    </source>
</evidence>
<dbReference type="OrthoDB" id="1082478at2759"/>
<keyword evidence="2 4" id="KW-0863">Zinc-finger</keyword>
<dbReference type="SMART" id="SM00343">
    <property type="entry name" value="ZnF_C2HC"/>
    <property type="match status" value="1"/>
</dbReference>
<evidence type="ECO:0000256" key="5">
    <source>
        <dbReference type="SAM" id="MobiDB-lite"/>
    </source>
</evidence>
<dbReference type="GO" id="GO:0008270">
    <property type="term" value="F:zinc ion binding"/>
    <property type="evidence" value="ECO:0007669"/>
    <property type="project" value="UniProtKB-KW"/>
</dbReference>
<feature type="compositionally biased region" description="Low complexity" evidence="5">
    <location>
        <begin position="767"/>
        <end position="790"/>
    </location>
</feature>
<dbReference type="InterPro" id="IPR006564">
    <property type="entry name" value="Znf_PMZ"/>
</dbReference>
<dbReference type="KEGG" id="rsz:130510630"/>
<feature type="region of interest" description="Disordered" evidence="5">
    <location>
        <begin position="1"/>
        <end position="39"/>
    </location>
</feature>
<dbReference type="InterPro" id="IPR018289">
    <property type="entry name" value="MULE_transposase_dom"/>
</dbReference>
<evidence type="ECO:0000313" key="8">
    <source>
        <dbReference type="RefSeq" id="XP_018480184.1"/>
    </source>
</evidence>
<protein>
    <submittedName>
        <fullName evidence="8">Uncharacterized protein LOC108851275</fullName>
    </submittedName>
    <submittedName>
        <fullName evidence="9">Uncharacterized protein LOC130510630</fullName>
    </submittedName>
</protein>
<dbReference type="RefSeq" id="XP_056863096.1">
    <property type="nucleotide sequence ID" value="XM_057007116.1"/>
</dbReference>
<dbReference type="AlphaFoldDB" id="A0A6J0N6U0"/>
<proteinExistence type="predicted"/>
<feature type="compositionally biased region" description="Acidic residues" evidence="5">
    <location>
        <begin position="126"/>
        <end position="138"/>
    </location>
</feature>
<dbReference type="Proteomes" id="UP000504610">
    <property type="component" value="Chromosome 4"/>
</dbReference>
<evidence type="ECO:0000256" key="1">
    <source>
        <dbReference type="ARBA" id="ARBA00022723"/>
    </source>
</evidence>
<keyword evidence="1" id="KW-0479">Metal-binding</keyword>
<reference evidence="7" key="1">
    <citation type="journal article" date="2019" name="Database">
        <title>The radish genome database (RadishGD): an integrated information resource for radish genomics.</title>
        <authorList>
            <person name="Yu H.J."/>
            <person name="Baek S."/>
            <person name="Lee Y.J."/>
            <person name="Cho A."/>
            <person name="Mun J.H."/>
        </authorList>
    </citation>
    <scope>NUCLEOTIDE SEQUENCE [LARGE SCALE GENOMIC DNA]</scope>
    <source>
        <strain evidence="7">cv. WK10039</strain>
    </source>
</reference>